<dbReference type="EMBL" id="CP002779">
    <property type="protein sequence ID" value="AEH24257.1"/>
    <property type="molecule type" value="Genomic_DNA"/>
</dbReference>
<dbReference type="KEGG" id="pya:PYCH_05690"/>
<dbReference type="HOGENOM" id="CLU_058360_0_0_2"/>
<dbReference type="eggNOG" id="arCOG10048">
    <property type="taxonomic scope" value="Archaea"/>
</dbReference>
<feature type="transmembrane region" description="Helical" evidence="1">
    <location>
        <begin position="67"/>
        <end position="91"/>
    </location>
</feature>
<feature type="transmembrane region" description="Helical" evidence="1">
    <location>
        <begin position="128"/>
        <end position="149"/>
    </location>
</feature>
<evidence type="ECO:0000313" key="3">
    <source>
        <dbReference type="Proteomes" id="UP000008386"/>
    </source>
</evidence>
<dbReference type="STRING" id="529709.PYCH_05690"/>
<dbReference type="AlphaFoldDB" id="F8AHW9"/>
<sequence>MDLDSVGLLAVLRLSCFGGCNLNSLWSSDLILIAVVLLILIIENFLRLGFVILMNNIGGELMGWKRFVALALVVLFLGMTVSGASATASFVNATVNSTATLPGDLSPGKPGDEVQPENVGAEIVVEKFFGTFVPGIGWVVFISGVVLAISKYLYSKPVSEFTEAFYKELPDRISYNGQELAKGIENKNRWGTKVEIGYGYVKKKWFGLKKETVIVKSVITITRDEVKAVEDLFSPKEYGKLLARAYLKGWDANDAKNVVEEFYDAYKDVFVKNRVTFRGAPCGNFPPGKVVLTKKRVAHIVGRHVFGIYEYAGQSDPTIFPKYLTIREIVILIKKAIETGSVTCDPKDPNTVIIRKTFPELRTNPHTSKTLRVILRYNRSKGWYEIITAYLEWLRR</sequence>
<proteinExistence type="predicted"/>
<evidence type="ECO:0000256" key="1">
    <source>
        <dbReference type="SAM" id="Phobius"/>
    </source>
</evidence>
<keyword evidence="1" id="KW-0472">Membrane</keyword>
<keyword evidence="3" id="KW-1185">Reference proteome</keyword>
<organism evidence="2 3">
    <name type="scientific">Pyrococcus yayanosii (strain CH1 / JCM 16557)</name>
    <dbReference type="NCBI Taxonomy" id="529709"/>
    <lineage>
        <taxon>Archaea</taxon>
        <taxon>Methanobacteriati</taxon>
        <taxon>Methanobacteriota</taxon>
        <taxon>Thermococci</taxon>
        <taxon>Thermococcales</taxon>
        <taxon>Thermococcaceae</taxon>
        <taxon>Pyrococcus</taxon>
    </lineage>
</organism>
<keyword evidence="1" id="KW-1133">Transmembrane helix</keyword>
<protein>
    <submittedName>
        <fullName evidence="2">Uncharacterized protein</fullName>
    </submittedName>
</protein>
<gene>
    <name evidence="2" type="ordered locus">PYCH_05690</name>
</gene>
<feature type="transmembrane region" description="Helical" evidence="1">
    <location>
        <begin position="31"/>
        <end position="55"/>
    </location>
</feature>
<keyword evidence="1" id="KW-0812">Transmembrane</keyword>
<name>F8AHW9_PYRYC</name>
<evidence type="ECO:0000313" key="2">
    <source>
        <dbReference type="EMBL" id="AEH24257.1"/>
    </source>
</evidence>
<accession>F8AHW9</accession>
<dbReference type="Proteomes" id="UP000008386">
    <property type="component" value="Chromosome"/>
</dbReference>
<reference evidence="2 3" key="1">
    <citation type="journal article" date="2011" name="J. Bacteriol.">
        <title>Complete genome sequence of the obligate piezophilic hyperthermophilic archaeon Pyrococcus yayanosii CH1.</title>
        <authorList>
            <person name="Jun X."/>
            <person name="Lupeng L."/>
            <person name="Minjuan X."/>
            <person name="Oger P."/>
            <person name="Fengping W."/>
            <person name="Jebbar M."/>
            <person name="Xiang X."/>
        </authorList>
    </citation>
    <scope>NUCLEOTIDE SEQUENCE [LARGE SCALE GENOMIC DNA]</scope>
    <source>
        <strain evidence="3">CH1 / JCM 16557</strain>
    </source>
</reference>